<feature type="transmembrane region" description="Helical" evidence="9">
    <location>
        <begin position="20"/>
        <end position="39"/>
    </location>
</feature>
<evidence type="ECO:0000256" key="3">
    <source>
        <dbReference type="ARBA" id="ARBA00022475"/>
    </source>
</evidence>
<keyword evidence="2" id="KW-0813">Transport</keyword>
<accession>A0A1B6NVB7</accession>
<dbReference type="Pfam" id="PF02699">
    <property type="entry name" value="YajC"/>
    <property type="match status" value="1"/>
</dbReference>
<keyword evidence="4 9" id="KW-0812">Transmembrane</keyword>
<keyword evidence="6 9" id="KW-1133">Transmembrane helix</keyword>
<organism evidence="10">
    <name type="scientific">marine sediment metagenome</name>
    <dbReference type="NCBI Taxonomy" id="412755"/>
    <lineage>
        <taxon>unclassified sequences</taxon>
        <taxon>metagenomes</taxon>
        <taxon>ecological metagenomes</taxon>
    </lineage>
</organism>
<comment type="subcellular location">
    <subcellularLocation>
        <location evidence="1">Cell membrane</location>
        <topology evidence="1">Single-pass membrane protein</topology>
    </subcellularLocation>
</comment>
<proteinExistence type="predicted"/>
<name>A0A1B6NVB7_9ZZZZ</name>
<evidence type="ECO:0000256" key="8">
    <source>
        <dbReference type="ARBA" id="ARBA00023136"/>
    </source>
</evidence>
<dbReference type="AlphaFoldDB" id="A0A1B6NVB7"/>
<dbReference type="PANTHER" id="PTHR33909">
    <property type="entry name" value="SEC TRANSLOCON ACCESSORY COMPLEX SUBUNIT YAJC"/>
    <property type="match status" value="1"/>
</dbReference>
<gene>
    <name evidence="10" type="ORF">MGSAQ_001108</name>
</gene>
<dbReference type="PANTHER" id="PTHR33909:SF1">
    <property type="entry name" value="SEC TRANSLOCON ACCESSORY COMPLEX SUBUNIT YAJC"/>
    <property type="match status" value="1"/>
</dbReference>
<evidence type="ECO:0000256" key="4">
    <source>
        <dbReference type="ARBA" id="ARBA00022692"/>
    </source>
</evidence>
<dbReference type="InterPro" id="IPR003849">
    <property type="entry name" value="Preprotein_translocase_YajC"/>
</dbReference>
<reference evidence="10" key="1">
    <citation type="submission" date="2013-11" db="EMBL/GenBank/DDBJ databases">
        <title>Microbial diversity, functional groups and degradation webs in Northern and Southern Mediterranean and Red Sea marine crude oil polluted sites.</title>
        <authorList>
            <person name="Daffonchio D."/>
            <person name="Mapelli F."/>
            <person name="Ferrer M."/>
            <person name="Richter M."/>
            <person name="Cherif A."/>
            <person name="Malkawi H.I."/>
            <person name="Yakimov M.M."/>
            <person name="Abdel-Fattah Y.R."/>
            <person name="Blaghen M."/>
            <person name="Golyshin P.N."/>
            <person name="Kalogerakis N."/>
            <person name="Boon N."/>
            <person name="Magagnini M."/>
            <person name="Fava F."/>
        </authorList>
    </citation>
    <scope>NUCLEOTIDE SEQUENCE</scope>
</reference>
<keyword evidence="5" id="KW-0653">Protein transport</keyword>
<dbReference type="GO" id="GO:0015031">
    <property type="term" value="P:protein transport"/>
    <property type="evidence" value="ECO:0007669"/>
    <property type="project" value="UniProtKB-KW"/>
</dbReference>
<keyword evidence="7" id="KW-0811">Translocation</keyword>
<dbReference type="SMART" id="SM01323">
    <property type="entry name" value="YajC"/>
    <property type="match status" value="1"/>
</dbReference>
<evidence type="ECO:0000256" key="2">
    <source>
        <dbReference type="ARBA" id="ARBA00022448"/>
    </source>
</evidence>
<keyword evidence="8 9" id="KW-0472">Membrane</keyword>
<evidence type="ECO:0000256" key="5">
    <source>
        <dbReference type="ARBA" id="ARBA00022927"/>
    </source>
</evidence>
<sequence length="109" mass="11589">MSLFIQAAHAAPEAAGAGSLFGQILLPVAFFAIFYFLVIRPQSKRTKEHRAMVNALTVGNEIIFAGGLMGRIKAIEGDYAVVSLNNNTDVKVQRASVISVLPAGTIESV</sequence>
<protein>
    <submittedName>
        <fullName evidence="10">Preprotein translocase subunit YajC</fullName>
    </submittedName>
</protein>
<evidence type="ECO:0000256" key="6">
    <source>
        <dbReference type="ARBA" id="ARBA00022989"/>
    </source>
</evidence>
<comment type="caution">
    <text evidence="10">The sequence shown here is derived from an EMBL/GenBank/DDBJ whole genome shotgun (WGS) entry which is preliminary data.</text>
</comment>
<evidence type="ECO:0000256" key="1">
    <source>
        <dbReference type="ARBA" id="ARBA00004162"/>
    </source>
</evidence>
<dbReference type="EMBL" id="AYSL01000566">
    <property type="protein sequence ID" value="KTF07395.1"/>
    <property type="molecule type" value="Genomic_DNA"/>
</dbReference>
<dbReference type="GO" id="GO:0005886">
    <property type="term" value="C:plasma membrane"/>
    <property type="evidence" value="ECO:0007669"/>
    <property type="project" value="UniProtKB-SubCell"/>
</dbReference>
<evidence type="ECO:0000256" key="9">
    <source>
        <dbReference type="SAM" id="Phobius"/>
    </source>
</evidence>
<evidence type="ECO:0000313" key="10">
    <source>
        <dbReference type="EMBL" id="KTF07395.1"/>
    </source>
</evidence>
<dbReference type="NCBIfam" id="TIGR00739">
    <property type="entry name" value="yajC"/>
    <property type="match status" value="1"/>
</dbReference>
<evidence type="ECO:0000256" key="7">
    <source>
        <dbReference type="ARBA" id="ARBA00023010"/>
    </source>
</evidence>
<dbReference type="PRINTS" id="PR01853">
    <property type="entry name" value="YAJCTRNLCASE"/>
</dbReference>
<keyword evidence="3" id="KW-1003">Cell membrane</keyword>